<keyword evidence="1" id="KW-0812">Transmembrane</keyword>
<organism evidence="2 3">
    <name type="scientific">Novosphingobium aquae</name>
    <dbReference type="NCBI Taxonomy" id="3133435"/>
    <lineage>
        <taxon>Bacteria</taxon>
        <taxon>Pseudomonadati</taxon>
        <taxon>Pseudomonadota</taxon>
        <taxon>Alphaproteobacteria</taxon>
        <taxon>Sphingomonadales</taxon>
        <taxon>Sphingomonadaceae</taxon>
        <taxon>Novosphingobium</taxon>
    </lineage>
</organism>
<dbReference type="RefSeq" id="WP_339963899.1">
    <property type="nucleotide sequence ID" value="NZ_JBBHJY010000001.1"/>
</dbReference>
<reference evidence="2 3" key="1">
    <citation type="submission" date="2024-03" db="EMBL/GenBank/DDBJ databases">
        <authorList>
            <person name="Jo J.-H."/>
        </authorList>
    </citation>
    <scope>NUCLEOTIDE SEQUENCE [LARGE SCALE GENOMIC DNA]</scope>
    <source>
        <strain evidence="2 3">AS3R-12</strain>
    </source>
</reference>
<evidence type="ECO:0008006" key="4">
    <source>
        <dbReference type="Google" id="ProtNLM"/>
    </source>
</evidence>
<dbReference type="Proteomes" id="UP001379235">
    <property type="component" value="Unassembled WGS sequence"/>
</dbReference>
<keyword evidence="3" id="KW-1185">Reference proteome</keyword>
<feature type="transmembrane region" description="Helical" evidence="1">
    <location>
        <begin position="26"/>
        <end position="45"/>
    </location>
</feature>
<feature type="transmembrane region" description="Helical" evidence="1">
    <location>
        <begin position="164"/>
        <end position="183"/>
    </location>
</feature>
<gene>
    <name evidence="2" type="ORF">WG900_00375</name>
</gene>
<evidence type="ECO:0000313" key="2">
    <source>
        <dbReference type="EMBL" id="MEJ6008364.1"/>
    </source>
</evidence>
<evidence type="ECO:0000313" key="3">
    <source>
        <dbReference type="Proteomes" id="UP001379235"/>
    </source>
</evidence>
<keyword evidence="1" id="KW-1133">Transmembrane helix</keyword>
<sequence length="385" mass="41257">MSVEEVKAQAATPAFDRYAHWRQGPARIALAVLLLFMALAAWAPGMPRELADAPDLAPQTAGSLSVASVAAKEAIEGEKDNDLLLYRRIAERVAAGDDYYVAATELQRANGYPVAPGLTVRLPTLAYVTAALGAKGLVGLNLVLVFVALAFIYRRFAAEPGGDAVKLVGTALLLVGLSTSMPAEFLSLHEVWSAELMVLSFALHRPDQGKWIAALLVAAAALAVRELALPFVLLMGALALWRGNRREALGWALLVALYAAALAWHLSLAEAQIRPGDAVSPSWLALEGIGGWLYKIEHSSLLNLLPQVLAGPLAVLAVFGWTGWNSHAGRFGALLSLGYALAFMIAGRQNNFYWGVIAVPFLFMGLAWMPFGLRNLIDAAREQRA</sequence>
<feature type="transmembrane region" description="Helical" evidence="1">
    <location>
        <begin position="211"/>
        <end position="241"/>
    </location>
</feature>
<protein>
    <recommendedName>
        <fullName evidence="4">DUF2142 domain-containing protein</fullName>
    </recommendedName>
</protein>
<feature type="transmembrane region" description="Helical" evidence="1">
    <location>
        <begin position="301"/>
        <end position="321"/>
    </location>
</feature>
<feature type="transmembrane region" description="Helical" evidence="1">
    <location>
        <begin position="125"/>
        <end position="152"/>
    </location>
</feature>
<comment type="caution">
    <text evidence="2">The sequence shown here is derived from an EMBL/GenBank/DDBJ whole genome shotgun (WGS) entry which is preliminary data.</text>
</comment>
<keyword evidence="1" id="KW-0472">Membrane</keyword>
<proteinExistence type="predicted"/>
<feature type="transmembrane region" description="Helical" evidence="1">
    <location>
        <begin position="328"/>
        <end position="346"/>
    </location>
</feature>
<name>A0ABU8S472_9SPHN</name>
<accession>A0ABU8S472</accession>
<evidence type="ECO:0000256" key="1">
    <source>
        <dbReference type="SAM" id="Phobius"/>
    </source>
</evidence>
<feature type="transmembrane region" description="Helical" evidence="1">
    <location>
        <begin position="352"/>
        <end position="371"/>
    </location>
</feature>
<feature type="transmembrane region" description="Helical" evidence="1">
    <location>
        <begin position="248"/>
        <end position="266"/>
    </location>
</feature>
<dbReference type="EMBL" id="JBBHJY010000001">
    <property type="protein sequence ID" value="MEJ6008364.1"/>
    <property type="molecule type" value="Genomic_DNA"/>
</dbReference>